<dbReference type="InParanoid" id="A0A168LY29"/>
<dbReference type="InterPro" id="IPR050815">
    <property type="entry name" value="TF_fung"/>
</dbReference>
<dbReference type="Proteomes" id="UP000078561">
    <property type="component" value="Unassembled WGS sequence"/>
</dbReference>
<dbReference type="OrthoDB" id="2278435at2759"/>
<keyword evidence="3" id="KW-0805">Transcription regulation</keyword>
<sequence length="682" mass="77425">MTSLDETKHKRNKPCENCRAHRRRCIPTSTTQCERCTHKGLYCEYKHTVKPVLVKTLVPASKRIRLQEQVRTMKEILEQLEDDMQQTLACRSQQQRHDSAVATSSLAPTIRTLPGRTQQADPSWFVTLQHTDSGIRLETSISRMVDLIHFIRQGAGFSPQRSPTYYSNHAQQTMMVVTNKMLKVELALRKVFGKQALRQEDTVTISNPLYSYDHTRQTTILHLVDSHFQCVRSVVPIVASYYHPLISRQPESTVAYAMAGFMALSSCALHVNDIPYDSRSEFGKYLYDRAKDKLRDDLFDNDTPSIETVLAMLIMIRSSMILVRNKDTRLYLDLAWRTVLALRDTHLPTLRTSSFETTTTPALAQAETWRRLFYGVRYMLIHVQIILDDPVDFGSLVLESNIGYPQPLSCECCLPQEKRRVEIYSLSVRFDDCHISSNMDTIGYRLFAGVLDKASLWQLSYMEHRLFSYWQDLPPDYRLSPTPMEYLDPAVVFGVDLHVLRISQLYYAHWLTLQTRFMQPPATANLKDTSLTRIDGGRALLIVSICGDAMTHLFQAFYTHHTCMLELHWLLIVTDALQLLTKTANDAVRTRAELNLKTCLPILMAQMQAKHDAPSYGGGGLSPISSASSSPAASYALSPGDSASSEGLDEIDTVQDPSLVYYGKVKKMAPSFLESSLDPRIV</sequence>
<dbReference type="GO" id="GO:0005634">
    <property type="term" value="C:nucleus"/>
    <property type="evidence" value="ECO:0007669"/>
    <property type="project" value="UniProtKB-SubCell"/>
</dbReference>
<dbReference type="GO" id="GO:0000981">
    <property type="term" value="F:DNA-binding transcription factor activity, RNA polymerase II-specific"/>
    <property type="evidence" value="ECO:0007669"/>
    <property type="project" value="InterPro"/>
</dbReference>
<dbReference type="STRING" id="4829.A0A168LY29"/>
<organism evidence="7">
    <name type="scientific">Absidia glauca</name>
    <name type="common">Pin mould</name>
    <dbReference type="NCBI Taxonomy" id="4829"/>
    <lineage>
        <taxon>Eukaryota</taxon>
        <taxon>Fungi</taxon>
        <taxon>Fungi incertae sedis</taxon>
        <taxon>Mucoromycota</taxon>
        <taxon>Mucoromycotina</taxon>
        <taxon>Mucoromycetes</taxon>
        <taxon>Mucorales</taxon>
        <taxon>Cunninghamellaceae</taxon>
        <taxon>Absidia</taxon>
    </lineage>
</organism>
<accession>A0A168LY29</accession>
<dbReference type="OMA" id="ENTACEC"/>
<protein>
    <recommendedName>
        <fullName evidence="6">Zn(2)-C6 fungal-type domain-containing protein</fullName>
    </recommendedName>
</protein>
<dbReference type="GO" id="GO:0008270">
    <property type="term" value="F:zinc ion binding"/>
    <property type="evidence" value="ECO:0007669"/>
    <property type="project" value="InterPro"/>
</dbReference>
<evidence type="ECO:0000256" key="4">
    <source>
        <dbReference type="ARBA" id="ARBA00023163"/>
    </source>
</evidence>
<gene>
    <name evidence="7" type="primary">ABSGL_03192.1 scaffold 4267</name>
</gene>
<keyword evidence="5" id="KW-0539">Nucleus</keyword>
<proteinExistence type="predicted"/>
<evidence type="ECO:0000313" key="8">
    <source>
        <dbReference type="Proteomes" id="UP000078561"/>
    </source>
</evidence>
<keyword evidence="2" id="KW-0479">Metal-binding</keyword>
<dbReference type="Gene3D" id="4.10.240.10">
    <property type="entry name" value="Zn(2)-C6 fungal-type DNA-binding domain"/>
    <property type="match status" value="1"/>
</dbReference>
<dbReference type="PANTHER" id="PTHR47338">
    <property type="entry name" value="ZN(II)2CYS6 TRANSCRIPTION FACTOR (EUROFUNG)-RELATED"/>
    <property type="match status" value="1"/>
</dbReference>
<evidence type="ECO:0000256" key="1">
    <source>
        <dbReference type="ARBA" id="ARBA00004123"/>
    </source>
</evidence>
<dbReference type="InterPro" id="IPR036864">
    <property type="entry name" value="Zn2-C6_fun-type_DNA-bd_sf"/>
</dbReference>
<dbReference type="InterPro" id="IPR001138">
    <property type="entry name" value="Zn2Cys6_DnaBD"/>
</dbReference>
<dbReference type="EMBL" id="LT551899">
    <property type="protein sequence ID" value="SAL97685.1"/>
    <property type="molecule type" value="Genomic_DNA"/>
</dbReference>
<reference evidence="7" key="1">
    <citation type="submission" date="2016-04" db="EMBL/GenBank/DDBJ databases">
        <authorList>
            <person name="Evans L.H."/>
            <person name="Alamgir A."/>
            <person name="Owens N."/>
            <person name="Weber N.D."/>
            <person name="Virtaneva K."/>
            <person name="Barbian K."/>
            <person name="Babar A."/>
            <person name="Rosenke K."/>
        </authorList>
    </citation>
    <scope>NUCLEOTIDE SEQUENCE [LARGE SCALE GENOMIC DNA]</scope>
    <source>
        <strain evidence="7">CBS 101.48</strain>
    </source>
</reference>
<dbReference type="PROSITE" id="PS00463">
    <property type="entry name" value="ZN2_CY6_FUNGAL_1"/>
    <property type="match status" value="1"/>
</dbReference>
<feature type="domain" description="Zn(2)-C6 fungal-type" evidence="6">
    <location>
        <begin position="14"/>
        <end position="43"/>
    </location>
</feature>
<keyword evidence="4" id="KW-0804">Transcription</keyword>
<keyword evidence="8" id="KW-1185">Reference proteome</keyword>
<dbReference type="CDD" id="cd00067">
    <property type="entry name" value="GAL4"/>
    <property type="match status" value="1"/>
</dbReference>
<evidence type="ECO:0000256" key="2">
    <source>
        <dbReference type="ARBA" id="ARBA00022723"/>
    </source>
</evidence>
<comment type="subcellular location">
    <subcellularLocation>
        <location evidence="1">Nucleus</location>
    </subcellularLocation>
</comment>
<dbReference type="PANTHER" id="PTHR47338:SF5">
    <property type="entry name" value="ZN(II)2CYS6 TRANSCRIPTION FACTOR (EUROFUNG)"/>
    <property type="match status" value="1"/>
</dbReference>
<name>A0A168LY29_ABSGL</name>
<evidence type="ECO:0000256" key="3">
    <source>
        <dbReference type="ARBA" id="ARBA00023015"/>
    </source>
</evidence>
<evidence type="ECO:0000313" key="7">
    <source>
        <dbReference type="EMBL" id="SAL97685.1"/>
    </source>
</evidence>
<dbReference type="SUPFAM" id="SSF57701">
    <property type="entry name" value="Zn2/Cys6 DNA-binding domain"/>
    <property type="match status" value="1"/>
</dbReference>
<evidence type="ECO:0000256" key="5">
    <source>
        <dbReference type="ARBA" id="ARBA00023242"/>
    </source>
</evidence>
<evidence type="ECO:0000259" key="6">
    <source>
        <dbReference type="PROSITE" id="PS00463"/>
    </source>
</evidence>
<dbReference type="CDD" id="cd12148">
    <property type="entry name" value="fungal_TF_MHR"/>
    <property type="match status" value="1"/>
</dbReference>
<dbReference type="AlphaFoldDB" id="A0A168LY29"/>